<evidence type="ECO:0000313" key="18">
    <source>
        <dbReference type="Ensembl" id="ENSSFAP00005024572.1"/>
    </source>
</evidence>
<comment type="catalytic activity">
    <reaction evidence="16">
        <text>RX + glutathione = an S-substituted glutathione + a halide anion + H(+)</text>
        <dbReference type="Rhea" id="RHEA:16437"/>
        <dbReference type="ChEBI" id="CHEBI:15378"/>
        <dbReference type="ChEBI" id="CHEBI:16042"/>
        <dbReference type="ChEBI" id="CHEBI:17792"/>
        <dbReference type="ChEBI" id="CHEBI:57925"/>
        <dbReference type="ChEBI" id="CHEBI:90779"/>
        <dbReference type="EC" id="2.5.1.18"/>
    </reaction>
    <physiologicalReaction direction="left-to-right" evidence="16">
        <dbReference type="Rhea" id="RHEA:16438"/>
    </physiologicalReaction>
</comment>
<accession>A0A672H686</accession>
<keyword evidence="8" id="KW-1000">Mitochondrion outer membrane</keyword>
<keyword evidence="10 17" id="KW-1133">Transmembrane helix</keyword>
<reference evidence="18" key="2">
    <citation type="submission" date="2025-08" db="UniProtKB">
        <authorList>
            <consortium name="Ensembl"/>
        </authorList>
    </citation>
    <scope>IDENTIFICATION</scope>
</reference>
<organism evidence="18 19">
    <name type="scientific">Salarias fasciatus</name>
    <name type="common">Jewelled blenny</name>
    <name type="synonym">Blennius fasciatus</name>
    <dbReference type="NCBI Taxonomy" id="181472"/>
    <lineage>
        <taxon>Eukaryota</taxon>
        <taxon>Metazoa</taxon>
        <taxon>Chordata</taxon>
        <taxon>Craniata</taxon>
        <taxon>Vertebrata</taxon>
        <taxon>Euteleostomi</taxon>
        <taxon>Actinopterygii</taxon>
        <taxon>Neopterygii</taxon>
        <taxon>Teleostei</taxon>
        <taxon>Neoteleostei</taxon>
        <taxon>Acanthomorphata</taxon>
        <taxon>Ovalentaria</taxon>
        <taxon>Blenniimorphae</taxon>
        <taxon>Blenniiformes</taxon>
        <taxon>Blennioidei</taxon>
        <taxon>Blenniidae</taxon>
        <taxon>Salariinae</taxon>
        <taxon>Salarias</taxon>
    </lineage>
</organism>
<feature type="transmembrane region" description="Helical" evidence="17">
    <location>
        <begin position="79"/>
        <end position="97"/>
    </location>
</feature>
<evidence type="ECO:0000256" key="4">
    <source>
        <dbReference type="ARBA" id="ARBA00010459"/>
    </source>
</evidence>
<evidence type="ECO:0000256" key="13">
    <source>
        <dbReference type="ARBA" id="ARBA00023136"/>
    </source>
</evidence>
<dbReference type="PANTHER" id="PTHR10689">
    <property type="entry name" value="MICROSOMAL GLUTATHIONE S-TRANSFERASE 1"/>
    <property type="match status" value="1"/>
</dbReference>
<evidence type="ECO:0000256" key="14">
    <source>
        <dbReference type="ARBA" id="ARBA00038540"/>
    </source>
</evidence>
<evidence type="ECO:0000256" key="8">
    <source>
        <dbReference type="ARBA" id="ARBA00022787"/>
    </source>
</evidence>
<evidence type="ECO:0000256" key="11">
    <source>
        <dbReference type="ARBA" id="ARBA00022990"/>
    </source>
</evidence>
<name>A0A672H686_SALFA</name>
<keyword evidence="12" id="KW-0496">Mitochondrion</keyword>
<evidence type="ECO:0000256" key="9">
    <source>
        <dbReference type="ARBA" id="ARBA00022824"/>
    </source>
</evidence>
<comment type="subunit">
    <text evidence="14">Homotrimer; The trimer binds only one molecule of glutathione.</text>
</comment>
<protein>
    <recommendedName>
        <fullName evidence="15">Microsomal glutathione S-transferase 1</fullName>
        <ecNumber evidence="5">2.5.1.18</ecNumber>
    </recommendedName>
</protein>
<dbReference type="InParanoid" id="A0A672H686"/>
<keyword evidence="9" id="KW-0256">Endoplasmic reticulum</keyword>
<keyword evidence="19" id="KW-1185">Reference proteome</keyword>
<evidence type="ECO:0000256" key="12">
    <source>
        <dbReference type="ARBA" id="ARBA00023128"/>
    </source>
</evidence>
<feature type="transmembrane region" description="Helical" evidence="17">
    <location>
        <begin position="12"/>
        <end position="34"/>
    </location>
</feature>
<keyword evidence="11" id="KW-0007">Acetylation</keyword>
<evidence type="ECO:0000256" key="16">
    <source>
        <dbReference type="ARBA" id="ARBA00049385"/>
    </source>
</evidence>
<dbReference type="InterPro" id="IPR040162">
    <property type="entry name" value="MGST1-like"/>
</dbReference>
<dbReference type="AlphaFoldDB" id="A0A672H686"/>
<evidence type="ECO:0000256" key="1">
    <source>
        <dbReference type="ARBA" id="ARBA00003701"/>
    </source>
</evidence>
<proteinExistence type="inferred from homology"/>
<dbReference type="Ensembl" id="ENSSFAT00005025554.1">
    <property type="protein sequence ID" value="ENSSFAP00005024572.1"/>
    <property type="gene ID" value="ENSSFAG00005012641.1"/>
</dbReference>
<dbReference type="SUPFAM" id="SSF161084">
    <property type="entry name" value="MAPEG domain-like"/>
    <property type="match status" value="1"/>
</dbReference>
<evidence type="ECO:0000256" key="5">
    <source>
        <dbReference type="ARBA" id="ARBA00012452"/>
    </source>
</evidence>
<evidence type="ECO:0000256" key="17">
    <source>
        <dbReference type="SAM" id="Phobius"/>
    </source>
</evidence>
<dbReference type="Proteomes" id="UP000472267">
    <property type="component" value="Chromosome 17"/>
</dbReference>
<evidence type="ECO:0000256" key="6">
    <source>
        <dbReference type="ARBA" id="ARBA00022679"/>
    </source>
</evidence>
<sequence length="241" mass="26730">MASVMEDEVFKAFTTHAVIVLVKVLLMGPLTSVYRFSRGAFANEEDVALKSGEEKKKLLRTHPDVERVRRCHQNDLETVVPFVLVGLLYALTGPPLSSAQLHFRLFSGARLFHSVAYVGALPQPCRALSWMLGRGVTSPWPTGCCRPSWSCRDRQTRSPGPGETSRPPAGSNLQLFVPLLLIIRILNFVTQLIVLQHSHTHTHTHTHTLSELMRAECSRKAGGPQAAPLLSLFTHLAPDQR</sequence>
<dbReference type="GO" id="GO:0004364">
    <property type="term" value="F:glutathione transferase activity"/>
    <property type="evidence" value="ECO:0007669"/>
    <property type="project" value="UniProtKB-EC"/>
</dbReference>
<dbReference type="Pfam" id="PF01124">
    <property type="entry name" value="MAPEG"/>
    <property type="match status" value="1"/>
</dbReference>
<dbReference type="InterPro" id="IPR001129">
    <property type="entry name" value="Membr-assoc_MAPEG"/>
</dbReference>
<evidence type="ECO:0000256" key="2">
    <source>
        <dbReference type="ARBA" id="ARBA00004294"/>
    </source>
</evidence>
<comment type="similarity">
    <text evidence="4">Belongs to the MAPEG family.</text>
</comment>
<dbReference type="GO" id="GO:0005741">
    <property type="term" value="C:mitochondrial outer membrane"/>
    <property type="evidence" value="ECO:0007669"/>
    <property type="project" value="UniProtKB-SubCell"/>
</dbReference>
<dbReference type="PANTHER" id="PTHR10689:SF6">
    <property type="entry name" value="MICROSOMAL GLUTATHIONE S-TRANSFERASE 1"/>
    <property type="match status" value="1"/>
</dbReference>
<comment type="subcellular location">
    <subcellularLocation>
        <location evidence="3">Endoplasmic reticulum membrane</location>
        <topology evidence="3">Multi-pass membrane protein</topology>
    </subcellularLocation>
    <subcellularLocation>
        <location evidence="2">Mitochondrion outer membrane</location>
    </subcellularLocation>
</comment>
<keyword evidence="7 17" id="KW-0812">Transmembrane</keyword>
<dbReference type="InterPro" id="IPR023352">
    <property type="entry name" value="MAPEG-like_dom_sf"/>
</dbReference>
<comment type="function">
    <text evidence="1">Conjugation of reduced glutathione to a wide number of exogenous and endogenous hydrophobic electrophiles.</text>
</comment>
<reference evidence="18" key="1">
    <citation type="submission" date="2019-06" db="EMBL/GenBank/DDBJ databases">
        <authorList>
            <consortium name="Wellcome Sanger Institute Data Sharing"/>
        </authorList>
    </citation>
    <scope>NUCLEOTIDE SEQUENCE [LARGE SCALE GENOMIC DNA]</scope>
</reference>
<dbReference type="FunCoup" id="A0A672H686">
    <property type="interactions" value="340"/>
</dbReference>
<dbReference type="Gene3D" id="1.20.120.550">
    <property type="entry name" value="Membrane associated eicosanoid/glutathione metabolism-like domain"/>
    <property type="match status" value="1"/>
</dbReference>
<keyword evidence="6" id="KW-0808">Transferase</keyword>
<evidence type="ECO:0000256" key="7">
    <source>
        <dbReference type="ARBA" id="ARBA00022692"/>
    </source>
</evidence>
<reference evidence="18" key="3">
    <citation type="submission" date="2025-09" db="UniProtKB">
        <authorList>
            <consortium name="Ensembl"/>
        </authorList>
    </citation>
    <scope>IDENTIFICATION</scope>
</reference>
<evidence type="ECO:0000256" key="15">
    <source>
        <dbReference type="ARBA" id="ARBA00039397"/>
    </source>
</evidence>
<keyword evidence="13 17" id="KW-0472">Membrane</keyword>
<evidence type="ECO:0000256" key="3">
    <source>
        <dbReference type="ARBA" id="ARBA00004477"/>
    </source>
</evidence>
<gene>
    <name evidence="18" type="primary">mgst1</name>
</gene>
<evidence type="ECO:0000313" key="19">
    <source>
        <dbReference type="Proteomes" id="UP000472267"/>
    </source>
</evidence>
<dbReference type="GO" id="GO:0005789">
    <property type="term" value="C:endoplasmic reticulum membrane"/>
    <property type="evidence" value="ECO:0007669"/>
    <property type="project" value="UniProtKB-SubCell"/>
</dbReference>
<dbReference type="EC" id="2.5.1.18" evidence="5"/>
<dbReference type="FunFam" id="1.20.120.550:FF:000002">
    <property type="entry name" value="Microsomal glutathione S-transferase 1"/>
    <property type="match status" value="1"/>
</dbReference>
<evidence type="ECO:0000256" key="10">
    <source>
        <dbReference type="ARBA" id="ARBA00022989"/>
    </source>
</evidence>